<accession>A0A6J4J783</accession>
<proteinExistence type="predicted"/>
<name>A0A6J4J783_9CHLR</name>
<gene>
    <name evidence="1" type="ORF">AVDCRST_MAG93-2630</name>
</gene>
<sequence length="25" mass="2718">MPLHNPPHLRDLAAQRGFCIGTSVS</sequence>
<dbReference type="EMBL" id="CADCTR010000898">
    <property type="protein sequence ID" value="CAA9270844.1"/>
    <property type="molecule type" value="Genomic_DNA"/>
</dbReference>
<organism evidence="1">
    <name type="scientific">uncultured Chloroflexia bacterium</name>
    <dbReference type="NCBI Taxonomy" id="1672391"/>
    <lineage>
        <taxon>Bacteria</taxon>
        <taxon>Bacillati</taxon>
        <taxon>Chloroflexota</taxon>
        <taxon>Chloroflexia</taxon>
        <taxon>environmental samples</taxon>
    </lineage>
</organism>
<protein>
    <submittedName>
        <fullName evidence="1">Uncharacterized protein</fullName>
    </submittedName>
</protein>
<reference evidence="1" key="1">
    <citation type="submission" date="2020-02" db="EMBL/GenBank/DDBJ databases">
        <authorList>
            <person name="Meier V. D."/>
        </authorList>
    </citation>
    <scope>NUCLEOTIDE SEQUENCE</scope>
    <source>
        <strain evidence="1">AVDCRST_MAG93</strain>
    </source>
</reference>
<evidence type="ECO:0000313" key="1">
    <source>
        <dbReference type="EMBL" id="CAA9270844.1"/>
    </source>
</evidence>
<dbReference type="AlphaFoldDB" id="A0A6J4J783"/>
<feature type="non-terminal residue" evidence="1">
    <location>
        <position position="25"/>
    </location>
</feature>